<accession>A0ACC2P9G2</accession>
<dbReference type="EMBL" id="CM056742">
    <property type="protein sequence ID" value="KAJ8679728.1"/>
    <property type="molecule type" value="Genomic_DNA"/>
</dbReference>
<gene>
    <name evidence="1" type="ORF">QAD02_015515</name>
</gene>
<reference evidence="1" key="1">
    <citation type="submission" date="2023-04" db="EMBL/GenBank/DDBJ databases">
        <title>A chromosome-level genome assembly of the parasitoid wasp Eretmocerus hayati.</title>
        <authorList>
            <person name="Zhong Y."/>
            <person name="Liu S."/>
            <person name="Liu Y."/>
        </authorList>
    </citation>
    <scope>NUCLEOTIDE SEQUENCE</scope>
    <source>
        <strain evidence="1">ZJU_SS_LIU_2023</strain>
    </source>
</reference>
<evidence type="ECO:0000313" key="1">
    <source>
        <dbReference type="EMBL" id="KAJ8679728.1"/>
    </source>
</evidence>
<proteinExistence type="predicted"/>
<evidence type="ECO:0000313" key="2">
    <source>
        <dbReference type="Proteomes" id="UP001239111"/>
    </source>
</evidence>
<comment type="caution">
    <text evidence="1">The sequence shown here is derived from an EMBL/GenBank/DDBJ whole genome shotgun (WGS) entry which is preliminary data.</text>
</comment>
<organism evidence="1 2">
    <name type="scientific">Eretmocerus hayati</name>
    <dbReference type="NCBI Taxonomy" id="131215"/>
    <lineage>
        <taxon>Eukaryota</taxon>
        <taxon>Metazoa</taxon>
        <taxon>Ecdysozoa</taxon>
        <taxon>Arthropoda</taxon>
        <taxon>Hexapoda</taxon>
        <taxon>Insecta</taxon>
        <taxon>Pterygota</taxon>
        <taxon>Neoptera</taxon>
        <taxon>Endopterygota</taxon>
        <taxon>Hymenoptera</taxon>
        <taxon>Apocrita</taxon>
        <taxon>Proctotrupomorpha</taxon>
        <taxon>Chalcidoidea</taxon>
        <taxon>Aphelinidae</taxon>
        <taxon>Aphelininae</taxon>
        <taxon>Eretmocerus</taxon>
    </lineage>
</organism>
<keyword evidence="2" id="KW-1185">Reference proteome</keyword>
<dbReference type="Proteomes" id="UP001239111">
    <property type="component" value="Chromosome 2"/>
</dbReference>
<name>A0ACC2P9G2_9HYME</name>
<sequence>MVQLTSESKDENKCVFERPFVECTDNLEKFTKEGDNYMKQFANLYTKRLEELSAILKDRVKAKWGKDVNLIPLADLEEQNGKRCAIIGTLYKHQPNKPSILQELSEEHQMSLPTPKPDYCSDDDQLFLEDQTSRVRLSGDKVNVKESVTGVVCAVLGSENQKSLFEVEDWCFPGCPLQKPLPKNSANVGKMVFVSGLELASTPQNLALNLFTEWLCGLNGDASYQEDEASIVRVVIAGNSIKGCANIHVSKGLVSGRAEDATSARETTLGTQRLDTLLETIGTNCCVTLMPGQFDVTMLMMPQSSMHPGSFPKARRLTSVKGVTNPWVGKISDRIITGTSGQPIQDIQKVCGHDTLEPLDWLERTLEWRHPCPTAPDTISCLPFYKSDPFILKECPNIYFVGNMEKFATKMFKGEEGQQVRLICIPKFSTTQTAVLVDLETMDAKPISFGSG</sequence>
<protein>
    <submittedName>
        <fullName evidence="1">Uncharacterized protein</fullName>
    </submittedName>
</protein>